<dbReference type="AlphaFoldDB" id="A0A644Y274"/>
<protein>
    <recommendedName>
        <fullName evidence="1">Glycosyltransferase 2-like domain-containing protein</fullName>
    </recommendedName>
</protein>
<dbReference type="InterPro" id="IPR001173">
    <property type="entry name" value="Glyco_trans_2-like"/>
</dbReference>
<feature type="domain" description="Glycosyltransferase 2-like" evidence="1">
    <location>
        <begin position="8"/>
        <end position="121"/>
    </location>
</feature>
<organism evidence="2">
    <name type="scientific">bioreactor metagenome</name>
    <dbReference type="NCBI Taxonomy" id="1076179"/>
    <lineage>
        <taxon>unclassified sequences</taxon>
        <taxon>metagenomes</taxon>
        <taxon>ecological metagenomes</taxon>
    </lineage>
</organism>
<dbReference type="PANTHER" id="PTHR22916">
    <property type="entry name" value="GLYCOSYLTRANSFERASE"/>
    <property type="match status" value="1"/>
</dbReference>
<evidence type="ECO:0000313" key="2">
    <source>
        <dbReference type="EMBL" id="MPM22645.1"/>
    </source>
</evidence>
<gene>
    <name evidence="2" type="ORF">SDC9_69103</name>
</gene>
<reference evidence="2" key="1">
    <citation type="submission" date="2019-08" db="EMBL/GenBank/DDBJ databases">
        <authorList>
            <person name="Kucharzyk K."/>
            <person name="Murdoch R.W."/>
            <person name="Higgins S."/>
            <person name="Loffler F."/>
        </authorList>
    </citation>
    <scope>NUCLEOTIDE SEQUENCE</scope>
</reference>
<dbReference type="Pfam" id="PF00535">
    <property type="entry name" value="Glycos_transf_2"/>
    <property type="match status" value="1"/>
</dbReference>
<proteinExistence type="predicted"/>
<dbReference type="SUPFAM" id="SSF53448">
    <property type="entry name" value="Nucleotide-diphospho-sugar transferases"/>
    <property type="match status" value="1"/>
</dbReference>
<dbReference type="InterPro" id="IPR029044">
    <property type="entry name" value="Nucleotide-diphossugar_trans"/>
</dbReference>
<dbReference type="Gene3D" id="3.90.550.10">
    <property type="entry name" value="Spore Coat Polysaccharide Biosynthesis Protein SpsA, Chain A"/>
    <property type="match status" value="1"/>
</dbReference>
<dbReference type="PANTHER" id="PTHR22916:SF3">
    <property type="entry name" value="UDP-GLCNAC:BETAGAL BETA-1,3-N-ACETYLGLUCOSAMINYLTRANSFERASE-LIKE PROTEIN 1"/>
    <property type="match status" value="1"/>
</dbReference>
<name>A0A644Y274_9ZZZZ</name>
<accession>A0A644Y274</accession>
<dbReference type="EMBL" id="VSSQ01003853">
    <property type="protein sequence ID" value="MPM22645.1"/>
    <property type="molecule type" value="Genomic_DNA"/>
</dbReference>
<dbReference type="GO" id="GO:0016758">
    <property type="term" value="F:hexosyltransferase activity"/>
    <property type="evidence" value="ECO:0007669"/>
    <property type="project" value="UniProtKB-ARBA"/>
</dbReference>
<evidence type="ECO:0000259" key="1">
    <source>
        <dbReference type="Pfam" id="PF00535"/>
    </source>
</evidence>
<comment type="caution">
    <text evidence="2">The sequence shown here is derived from an EMBL/GenBank/DDBJ whole genome shotgun (WGS) entry which is preliminary data.</text>
</comment>
<sequence>MSMEPLVTVILPTHNHAPFIAHAIESVLMQQTSYPFDILLHDDASTDGTADICRQYAAKYPEKITLIAQTVNQYTIDRRIQSHILIPRVKAKYTAILDGDDFWVDPLKLQRQLDYLESHPNCTLCIGAANLVDVKDRVIGRVAPYAESRIVDPADMIRGGGGFTATNTILMPTQLLKDLPKFADYIEAEDIPFQLLGALKGYAWYDAETLIAYRLTVPGSWSTRQYASSMETRIKTSRDIIALNEGYDEFSGGKYHDAFTEAIHYQEFLILCYRHKLREAMKPPYRMFYDRLSTNRKIRLRCEKYFPRLTARVVAAIRSYRSKRL</sequence>
<dbReference type="CDD" id="cd00761">
    <property type="entry name" value="Glyco_tranf_GTA_type"/>
    <property type="match status" value="1"/>
</dbReference>